<name>A0A1W6YWL9_9BORD</name>
<evidence type="ECO:0008006" key="5">
    <source>
        <dbReference type="Google" id="ProtNLM"/>
    </source>
</evidence>
<dbReference type="Pfam" id="PF01075">
    <property type="entry name" value="Glyco_transf_9"/>
    <property type="match status" value="1"/>
</dbReference>
<sequence>MSGPPPVAALSGVARIAVLRANAIGDFILALPALQALRDTYPEARITLLGCQWHADFLAARPGPVDEVVVLPPIPGITAPAGEPVREAPIRQVLDQLRQRNFDIALQLHGGGRYSNPFVLALGARVTAGMRTLDAAPLDRDYAYIPAVHDLMPRAMLLRDCVALAGAHGAMVEPRLHPRAADREECERRLPSLREPFAILQPGATDPRRRWDAARFAAVGDALAARGAQVIVNGSAGEAPITAAVCRSMRAPAIDAAGRLSPGGLCALLERAHVLVSNDTGPAHLARALNRPAVTIYWIGNLHSYGPLTARNQGLAVSYRVHCPVCGLSCIDHRCGHDASFVNDVPADAVIEQACRLYDADAAFAA</sequence>
<accession>A0A1W6YWL9</accession>
<gene>
    <name evidence="3" type="ORF">CAL13_03920</name>
</gene>
<evidence type="ECO:0000313" key="4">
    <source>
        <dbReference type="Proteomes" id="UP000194139"/>
    </source>
</evidence>
<dbReference type="Gene3D" id="3.40.50.2000">
    <property type="entry name" value="Glycogen Phosphorylase B"/>
    <property type="match status" value="2"/>
</dbReference>
<evidence type="ECO:0000313" key="3">
    <source>
        <dbReference type="EMBL" id="ARP85456.1"/>
    </source>
</evidence>
<proteinExistence type="predicted"/>
<dbReference type="SUPFAM" id="SSF53756">
    <property type="entry name" value="UDP-Glycosyltransferase/glycogen phosphorylase"/>
    <property type="match status" value="1"/>
</dbReference>
<dbReference type="RefSeq" id="WP_086071580.1">
    <property type="nucleotide sequence ID" value="NZ_CP021109.1"/>
</dbReference>
<dbReference type="GO" id="GO:0008713">
    <property type="term" value="F:ADP-heptose-lipopolysaccharide heptosyltransferase activity"/>
    <property type="evidence" value="ECO:0007669"/>
    <property type="project" value="TreeGrafter"/>
</dbReference>
<dbReference type="CDD" id="cd03789">
    <property type="entry name" value="GT9_LPS_heptosyltransferase"/>
    <property type="match status" value="1"/>
</dbReference>
<dbReference type="EMBL" id="CP021109">
    <property type="protein sequence ID" value="ARP85456.1"/>
    <property type="molecule type" value="Genomic_DNA"/>
</dbReference>
<keyword evidence="4" id="KW-1185">Reference proteome</keyword>
<dbReference type="PANTHER" id="PTHR30160">
    <property type="entry name" value="TETRAACYLDISACCHARIDE 4'-KINASE-RELATED"/>
    <property type="match status" value="1"/>
</dbReference>
<dbReference type="GO" id="GO:0005829">
    <property type="term" value="C:cytosol"/>
    <property type="evidence" value="ECO:0007669"/>
    <property type="project" value="TreeGrafter"/>
</dbReference>
<evidence type="ECO:0000256" key="2">
    <source>
        <dbReference type="ARBA" id="ARBA00022679"/>
    </source>
</evidence>
<dbReference type="InterPro" id="IPR002201">
    <property type="entry name" value="Glyco_trans_9"/>
</dbReference>
<keyword evidence="2" id="KW-0808">Transferase</keyword>
<organism evidence="3 4">
    <name type="scientific">Bordetella genomosp. 9</name>
    <dbReference type="NCBI Taxonomy" id="1416803"/>
    <lineage>
        <taxon>Bacteria</taxon>
        <taxon>Pseudomonadati</taxon>
        <taxon>Pseudomonadota</taxon>
        <taxon>Betaproteobacteria</taxon>
        <taxon>Burkholderiales</taxon>
        <taxon>Alcaligenaceae</taxon>
        <taxon>Bordetella</taxon>
    </lineage>
</organism>
<protein>
    <recommendedName>
        <fullName evidence="5">Glycosyl transferase</fullName>
    </recommendedName>
</protein>
<dbReference type="Proteomes" id="UP000194139">
    <property type="component" value="Chromosome"/>
</dbReference>
<dbReference type="PANTHER" id="PTHR30160:SF1">
    <property type="entry name" value="LIPOPOLYSACCHARIDE 1,2-N-ACETYLGLUCOSAMINETRANSFERASE-RELATED"/>
    <property type="match status" value="1"/>
</dbReference>
<reference evidence="3 4" key="1">
    <citation type="submission" date="2017-05" db="EMBL/GenBank/DDBJ databases">
        <title>Complete and WGS of Bordetella genogroups.</title>
        <authorList>
            <person name="Spilker T."/>
            <person name="LiPuma J."/>
        </authorList>
    </citation>
    <scope>NUCLEOTIDE SEQUENCE [LARGE SCALE GENOMIC DNA]</scope>
    <source>
        <strain evidence="3 4">AU17164</strain>
    </source>
</reference>
<dbReference type="AlphaFoldDB" id="A0A1W6YWL9"/>
<evidence type="ECO:0000256" key="1">
    <source>
        <dbReference type="ARBA" id="ARBA00022676"/>
    </source>
</evidence>
<dbReference type="GO" id="GO:0009244">
    <property type="term" value="P:lipopolysaccharide core region biosynthetic process"/>
    <property type="evidence" value="ECO:0007669"/>
    <property type="project" value="TreeGrafter"/>
</dbReference>
<keyword evidence="1" id="KW-0328">Glycosyltransferase</keyword>
<dbReference type="InterPro" id="IPR051199">
    <property type="entry name" value="LPS_LOS_Heptosyltrfase"/>
</dbReference>